<keyword evidence="4" id="KW-1185">Reference proteome</keyword>
<dbReference type="InterPro" id="IPR025295">
    <property type="entry name" value="eCIS_core_dom"/>
</dbReference>
<dbReference type="RefSeq" id="WP_218142947.1">
    <property type="nucleotide sequence ID" value="NZ_FOIA01000012.1"/>
</dbReference>
<evidence type="ECO:0000313" key="3">
    <source>
        <dbReference type="EMBL" id="SET11732.1"/>
    </source>
</evidence>
<dbReference type="Pfam" id="PF13699">
    <property type="entry name" value="eCIS_core"/>
    <property type="match status" value="1"/>
</dbReference>
<dbReference type="EMBL" id="FOIA01000012">
    <property type="protein sequence ID" value="SET11732.1"/>
    <property type="molecule type" value="Genomic_DNA"/>
</dbReference>
<gene>
    <name evidence="3" type="ORF">SAMN05216326_11256</name>
</gene>
<dbReference type="Proteomes" id="UP000199345">
    <property type="component" value="Unassembled WGS sequence"/>
</dbReference>
<dbReference type="AlphaFoldDB" id="A0A1I0BXF1"/>
<name>A0A1I0BXF1_9PROT</name>
<feature type="domain" description="eCIS core" evidence="2">
    <location>
        <begin position="172"/>
        <end position="237"/>
    </location>
</feature>
<organism evidence="3 4">
    <name type="scientific">Nitrosomonas marina</name>
    <dbReference type="NCBI Taxonomy" id="917"/>
    <lineage>
        <taxon>Bacteria</taxon>
        <taxon>Pseudomonadati</taxon>
        <taxon>Pseudomonadota</taxon>
        <taxon>Betaproteobacteria</taxon>
        <taxon>Nitrosomonadales</taxon>
        <taxon>Nitrosomonadaceae</taxon>
        <taxon>Nitrosomonas</taxon>
    </lineage>
</organism>
<sequence length="383" mass="42651">MRRVVSPDLEQHNRHANNSPRAGRNHRAVNTSGLADTRTETIAQRRLIAGIAASPRVVAQRREAESVHNSPRMTVQRNRFNYAGNAAAQLQNTPEDELLQGRFDAAQRMEEDEPLQGKFDVLQRMEDEELLQGKFLTVQKFEEEEPLQGKFVSDKLLQRKETPAAPSNNTGLPDNLKTGIESLSGISMDNVRVHYNSDRPAQLNALAYAQGSDIHLGPGQEQHLPHEAWHVVQQAQGRVQPTMQLKEGVPVNDDHALESEADVMGNKSLEIASSTEAMRNTVPDDLSNHSAKQLQTGSIQFQVSGSQVIQRRFDAGIGAGWHIHFGDHVKYNGNNATRVNFAGRSRRQIGYAWEQVIQNNGLAGTKANQDFIDCKAWIRNNIA</sequence>
<evidence type="ECO:0000259" key="2">
    <source>
        <dbReference type="Pfam" id="PF13699"/>
    </source>
</evidence>
<proteinExistence type="predicted"/>
<evidence type="ECO:0000313" key="4">
    <source>
        <dbReference type="Proteomes" id="UP000199345"/>
    </source>
</evidence>
<reference evidence="4" key="1">
    <citation type="submission" date="2016-10" db="EMBL/GenBank/DDBJ databases">
        <authorList>
            <person name="Varghese N."/>
            <person name="Submissions S."/>
        </authorList>
    </citation>
    <scope>NUCLEOTIDE SEQUENCE [LARGE SCALE GENOMIC DNA]</scope>
    <source>
        <strain evidence="4">Nm71</strain>
    </source>
</reference>
<accession>A0A1I0BXF1</accession>
<protein>
    <recommendedName>
        <fullName evidence="2">eCIS core domain-containing protein</fullName>
    </recommendedName>
</protein>
<feature type="region of interest" description="Disordered" evidence="1">
    <location>
        <begin position="1"/>
        <end position="32"/>
    </location>
</feature>
<evidence type="ECO:0000256" key="1">
    <source>
        <dbReference type="SAM" id="MobiDB-lite"/>
    </source>
</evidence>